<evidence type="ECO:0000256" key="1">
    <source>
        <dbReference type="SAM" id="MobiDB-lite"/>
    </source>
</evidence>
<reference evidence="2" key="1">
    <citation type="submission" date="2023-04" db="EMBL/GenBank/DDBJ databases">
        <title>Black Yeasts Isolated from many extreme environments.</title>
        <authorList>
            <person name="Coleine C."/>
            <person name="Stajich J.E."/>
            <person name="Selbmann L."/>
        </authorList>
    </citation>
    <scope>NUCLEOTIDE SEQUENCE</scope>
    <source>
        <strain evidence="2">CCFEE 5312</strain>
    </source>
</reference>
<feature type="region of interest" description="Disordered" evidence="1">
    <location>
        <begin position="1"/>
        <end position="23"/>
    </location>
</feature>
<feature type="region of interest" description="Disordered" evidence="1">
    <location>
        <begin position="165"/>
        <end position="224"/>
    </location>
</feature>
<keyword evidence="3" id="KW-1185">Reference proteome</keyword>
<comment type="caution">
    <text evidence="2">The sequence shown here is derived from an EMBL/GenBank/DDBJ whole genome shotgun (WGS) entry which is preliminary data.</text>
</comment>
<name>A0AAJ0GHZ0_9PEZI</name>
<dbReference type="EMBL" id="JAWDJX010000002">
    <property type="protein sequence ID" value="KAK3057870.1"/>
    <property type="molecule type" value="Genomic_DNA"/>
</dbReference>
<sequence>MRGGGRLRPVSQHGTPPHMRQSAPAERKIFNCIVDDSALVAGVKKSTRNGIRQWINNGQIRLFVPLHALEQLGKQKGAQTRHGDDVRETLRWLDEATSRQAHLIALQGSEDWFEKWSDVEKFAVPRTLFSEADDHDLEPEFEADGEDAVDEGINSLTLDDIARKTPASSAASKGSGSLSPSSMRSQRSSMSVESPPTSPAKPLSSPTKPASDTNGPDNANSDSVPARLQSLFNYILWRIHQEENPVAALESFIFLCNDPSKVNYAKGFEIKTKRLEQLRDAISREDRDFKNRQMLLQRENGGVATGKGQKIHDNTEVATVNRSPPKAPAAMLPKQMAQQNVIDPDVFDRGDATIIQVANTTKVEPHSPRPQNVAMRAGFGGPNLPFAPRGNLRGNSRGAPRGRGNFAGPGTARGGFVPQAHMHTVLPNGQIDPNSFTRPRGSGYTGRGGRKLWVPT</sequence>
<evidence type="ECO:0000313" key="2">
    <source>
        <dbReference type="EMBL" id="KAK3057870.1"/>
    </source>
</evidence>
<protein>
    <recommendedName>
        <fullName evidence="4">PIN domain-containing protein</fullName>
    </recommendedName>
</protein>
<feature type="region of interest" description="Disordered" evidence="1">
    <location>
        <begin position="394"/>
        <end position="414"/>
    </location>
</feature>
<evidence type="ECO:0000313" key="3">
    <source>
        <dbReference type="Proteomes" id="UP001271007"/>
    </source>
</evidence>
<feature type="region of interest" description="Disordered" evidence="1">
    <location>
        <begin position="426"/>
        <end position="456"/>
    </location>
</feature>
<evidence type="ECO:0008006" key="4">
    <source>
        <dbReference type="Google" id="ProtNLM"/>
    </source>
</evidence>
<gene>
    <name evidence="2" type="ORF">LTR09_000945</name>
</gene>
<proteinExistence type="predicted"/>
<feature type="compositionally biased region" description="Low complexity" evidence="1">
    <location>
        <begin position="168"/>
        <end position="195"/>
    </location>
</feature>
<dbReference type="AlphaFoldDB" id="A0AAJ0GHZ0"/>
<organism evidence="2 3">
    <name type="scientific">Extremus antarcticus</name>
    <dbReference type="NCBI Taxonomy" id="702011"/>
    <lineage>
        <taxon>Eukaryota</taxon>
        <taxon>Fungi</taxon>
        <taxon>Dikarya</taxon>
        <taxon>Ascomycota</taxon>
        <taxon>Pezizomycotina</taxon>
        <taxon>Dothideomycetes</taxon>
        <taxon>Dothideomycetidae</taxon>
        <taxon>Mycosphaerellales</taxon>
        <taxon>Extremaceae</taxon>
        <taxon>Extremus</taxon>
    </lineage>
</organism>
<accession>A0AAJ0GHZ0</accession>
<feature type="compositionally biased region" description="Polar residues" evidence="1">
    <location>
        <begin position="204"/>
        <end position="223"/>
    </location>
</feature>
<dbReference type="Proteomes" id="UP001271007">
    <property type="component" value="Unassembled WGS sequence"/>
</dbReference>